<dbReference type="InterPro" id="IPR009912">
    <property type="entry name" value="DUF1451"/>
</dbReference>
<sequence>MKTGSPSDNELETMGEAYRELLEKALHKAREGGTSLYHLLGGGSHAASAGKGRGDVAELERSVRRDLTDAARYRHETGRDLRDWLGFDVARIEQGFWEAFSEAADQALLTLHEIRLQAEASEYHTGETVGLGTLVCDHCNERLHFSAAGHIPPCPRCGGTRFHRPVAAAPLA</sequence>
<dbReference type="RefSeq" id="WP_065969695.1">
    <property type="nucleotide sequence ID" value="NZ_CP080624.1"/>
</dbReference>
<evidence type="ECO:0000313" key="2">
    <source>
        <dbReference type="Proteomes" id="UP000253250"/>
    </source>
</evidence>
<reference evidence="1 2" key="1">
    <citation type="submission" date="2018-02" db="EMBL/GenBank/DDBJ databases">
        <title>Insights into the biology of acidophilic members of the Acidiferrobacteraceae family derived from comparative genomic analyses.</title>
        <authorList>
            <person name="Issotta F."/>
            <person name="Thyssen C."/>
            <person name="Mena C."/>
            <person name="Moya A."/>
            <person name="Bellenberg S."/>
            <person name="Sproer C."/>
            <person name="Covarrubias P.C."/>
            <person name="Sand W."/>
            <person name="Quatrini R."/>
            <person name="Vera M."/>
        </authorList>
    </citation>
    <scope>NUCLEOTIDE SEQUENCE [LARGE SCALE GENOMIC DNA]</scope>
    <source>
        <strain evidence="2">m-1</strain>
    </source>
</reference>
<comment type="caution">
    <text evidence="1">The sequence shown here is derived from an EMBL/GenBank/DDBJ whole genome shotgun (WGS) entry which is preliminary data.</text>
</comment>
<dbReference type="OrthoDB" id="3174978at2"/>
<dbReference type="Proteomes" id="UP000253250">
    <property type="component" value="Unassembled WGS sequence"/>
</dbReference>
<dbReference type="AlphaFoldDB" id="A0A1C2G2K0"/>
<evidence type="ECO:0000313" key="1">
    <source>
        <dbReference type="EMBL" id="RCN55907.1"/>
    </source>
</evidence>
<gene>
    <name evidence="1" type="ORF">C4900_08350</name>
</gene>
<dbReference type="EMBL" id="PSYR01000002">
    <property type="protein sequence ID" value="RCN55907.1"/>
    <property type="molecule type" value="Genomic_DNA"/>
</dbReference>
<protein>
    <submittedName>
        <fullName evidence="1">Uncharacterized protein</fullName>
    </submittedName>
</protein>
<proteinExistence type="predicted"/>
<dbReference type="Pfam" id="PF07295">
    <property type="entry name" value="DUF1451"/>
    <property type="match status" value="1"/>
</dbReference>
<keyword evidence="2" id="KW-1185">Reference proteome</keyword>
<organism evidence="1 2">
    <name type="scientific">Acidiferrobacter thiooxydans</name>
    <dbReference type="NCBI Taxonomy" id="163359"/>
    <lineage>
        <taxon>Bacteria</taxon>
        <taxon>Pseudomonadati</taxon>
        <taxon>Pseudomonadota</taxon>
        <taxon>Gammaproteobacteria</taxon>
        <taxon>Acidiferrobacterales</taxon>
        <taxon>Acidiferrobacteraceae</taxon>
        <taxon>Acidiferrobacter</taxon>
    </lineage>
</organism>
<name>A0A1C2G2K0_9GAMM</name>
<accession>A0A1C2G2K0</accession>
<dbReference type="STRING" id="163359.A9R16_10310"/>